<proteinExistence type="predicted"/>
<gene>
    <name evidence="1" type="ORF">H2RhizoLitter493893_000003</name>
</gene>
<protein>
    <submittedName>
        <fullName evidence="1">Uncharacterized protein</fullName>
    </submittedName>
</protein>
<accession>A0A514D8B7</accession>
<sequence length="68" mass="7461">MNRTLLVLSLLRTASKIYDDVHGNKLTFAQASIVVQDALSGLSEYETTVLSLHEAADKGQHFVSSLKE</sequence>
<reference evidence="1" key="1">
    <citation type="submission" date="2019-05" db="EMBL/GenBank/DDBJ databases">
        <title>Metatranscriptomic reconstruction reveals RNA viruses with the potential to shape carbon cycling in soil.</title>
        <authorList>
            <person name="Starr E.P."/>
            <person name="Nuccio E."/>
            <person name="Pett-Ridge J."/>
            <person name="Banfield J.F."/>
            <person name="Firestone M.K."/>
        </authorList>
    </citation>
    <scope>NUCLEOTIDE SEQUENCE</scope>
    <source>
        <strain evidence="1">H2_Rhizo_Litter_49_scaffold_3893</strain>
    </source>
</reference>
<name>A0A514D8B7_9VIRU</name>
<organism evidence="1">
    <name type="scientific">Leviviridae sp</name>
    <dbReference type="NCBI Taxonomy" id="2027243"/>
    <lineage>
        <taxon>Viruses</taxon>
        <taxon>Riboviria</taxon>
        <taxon>Orthornavirae</taxon>
        <taxon>Lenarviricota</taxon>
        <taxon>Leviviricetes</taxon>
        <taxon>Norzivirales</taxon>
        <taxon>Fiersviridae</taxon>
    </lineage>
</organism>
<dbReference type="EMBL" id="MN035093">
    <property type="protein sequence ID" value="QDH89868.1"/>
    <property type="molecule type" value="Genomic_RNA"/>
</dbReference>
<evidence type="ECO:0000313" key="1">
    <source>
        <dbReference type="EMBL" id="QDH89868.1"/>
    </source>
</evidence>